<dbReference type="PANTHER" id="PTHR41282">
    <property type="entry name" value="CONSERVED TRANSMEMBRANE PROTEIN-RELATED"/>
    <property type="match status" value="1"/>
</dbReference>
<feature type="transmembrane region" description="Helical" evidence="2">
    <location>
        <begin position="141"/>
        <end position="162"/>
    </location>
</feature>
<feature type="transmembrane region" description="Helical" evidence="2">
    <location>
        <begin position="276"/>
        <end position="297"/>
    </location>
</feature>
<evidence type="ECO:0000256" key="2">
    <source>
        <dbReference type="SAM" id="Phobius"/>
    </source>
</evidence>
<dbReference type="STRING" id="571913.VV02_08970"/>
<dbReference type="Pfam" id="PF12811">
    <property type="entry name" value="BaxI_1"/>
    <property type="match status" value="1"/>
</dbReference>
<dbReference type="RefSeq" id="WP_052591040.1">
    <property type="nucleotide sequence ID" value="NZ_CP011112.1"/>
</dbReference>
<sequence>MASNPVFNRFEKQLSEGGYANFGQGQSQQGNPQQGQPGRPGRPGPQDIGGAWGAGQDQLSSQQLEQMYNQGTATPQQTGRMTLDDVVMKTLSLFAIVLVVGAGAWIAAAHNRSLGLGLLGVGIVGTLGLGLLIAFKKTLSVPLIVLYAVLEGLFVGAISQAYEGQYKGVVPQAIVATACVFIGMFAGWKFGLIKVTERSRRIFGFAILGYFLFAIANFVLTLTGVFESPFGAGGTGWLGIGISVFAIGLASYSLAIDFDTIERGVSAGLPEKYSWLMAHGLVVSVVWLYLEILRLLARLRD</sequence>
<reference evidence="3 4" key="1">
    <citation type="submission" date="2015-03" db="EMBL/GenBank/DDBJ databases">
        <title>Luteipulveratus halotolerans sp. nov., a novel actinobacterium (Dermacoccaceae) from Sarawak, Malaysia.</title>
        <authorList>
            <person name="Juboi H."/>
            <person name="Basik A."/>
            <person name="Shamsul S.S."/>
            <person name="Arnold P."/>
            <person name="Schmitt E.K."/>
            <person name="Sanglier J.-J."/>
            <person name="Yeo T."/>
        </authorList>
    </citation>
    <scope>NUCLEOTIDE SEQUENCE [LARGE SCALE GENOMIC DNA]</scope>
    <source>
        <strain evidence="3 4">MN07-A0370</strain>
    </source>
</reference>
<keyword evidence="2" id="KW-0472">Membrane</keyword>
<feature type="transmembrane region" description="Helical" evidence="2">
    <location>
        <begin position="86"/>
        <end position="108"/>
    </location>
</feature>
<evidence type="ECO:0000256" key="1">
    <source>
        <dbReference type="SAM" id="MobiDB-lite"/>
    </source>
</evidence>
<proteinExistence type="predicted"/>
<dbReference type="PIRSF" id="PIRSF009160">
    <property type="entry name" value="UCP009160"/>
    <property type="match status" value="1"/>
</dbReference>
<feature type="transmembrane region" description="Helical" evidence="2">
    <location>
        <begin position="202"/>
        <end position="225"/>
    </location>
</feature>
<dbReference type="EMBL" id="CP011112">
    <property type="protein sequence ID" value="AKU15954.1"/>
    <property type="molecule type" value="Genomic_DNA"/>
</dbReference>
<dbReference type="PANTHER" id="PTHR41282:SF1">
    <property type="entry name" value="CONSERVED TRANSMEMBRANE PROTEIN-RELATED"/>
    <property type="match status" value="1"/>
</dbReference>
<gene>
    <name evidence="3" type="ORF">VV02_08970</name>
</gene>
<feature type="transmembrane region" description="Helical" evidence="2">
    <location>
        <begin position="168"/>
        <end position="190"/>
    </location>
</feature>
<keyword evidence="2" id="KW-0812">Transmembrane</keyword>
<feature type="compositionally biased region" description="Low complexity" evidence="1">
    <location>
        <begin position="23"/>
        <end position="49"/>
    </location>
</feature>
<dbReference type="PATRIC" id="fig|571913.6.peg.1833"/>
<feature type="transmembrane region" description="Helical" evidence="2">
    <location>
        <begin position="237"/>
        <end position="255"/>
    </location>
</feature>
<organism evidence="3 4">
    <name type="scientific">Luteipulveratus mongoliensis</name>
    <dbReference type="NCBI Taxonomy" id="571913"/>
    <lineage>
        <taxon>Bacteria</taxon>
        <taxon>Bacillati</taxon>
        <taxon>Actinomycetota</taxon>
        <taxon>Actinomycetes</taxon>
        <taxon>Micrococcales</taxon>
        <taxon>Dermacoccaceae</taxon>
        <taxon>Luteipulveratus</taxon>
    </lineage>
</organism>
<feature type="region of interest" description="Disordered" evidence="1">
    <location>
        <begin position="18"/>
        <end position="53"/>
    </location>
</feature>
<dbReference type="OrthoDB" id="116480at2"/>
<protein>
    <submittedName>
        <fullName evidence="3">Integral membrane protein</fullName>
    </submittedName>
</protein>
<accession>A0A0K1JGW3</accession>
<keyword evidence="2" id="KW-1133">Transmembrane helix</keyword>
<dbReference type="InterPro" id="IPR010539">
    <property type="entry name" value="BaxI_1-like"/>
</dbReference>
<dbReference type="AlphaFoldDB" id="A0A0K1JGW3"/>
<name>A0A0K1JGW3_9MICO</name>
<dbReference type="Proteomes" id="UP000066480">
    <property type="component" value="Chromosome"/>
</dbReference>
<dbReference type="KEGG" id="lmoi:VV02_08970"/>
<keyword evidence="4" id="KW-1185">Reference proteome</keyword>
<feature type="transmembrane region" description="Helical" evidence="2">
    <location>
        <begin position="114"/>
        <end position="134"/>
    </location>
</feature>
<evidence type="ECO:0000313" key="4">
    <source>
        <dbReference type="Proteomes" id="UP000066480"/>
    </source>
</evidence>
<evidence type="ECO:0000313" key="3">
    <source>
        <dbReference type="EMBL" id="AKU15954.1"/>
    </source>
</evidence>